<name>A0A6A4KQ97_9ERIC</name>
<dbReference type="OrthoDB" id="1867694at2759"/>
<gene>
    <name evidence="1" type="ORF">C3L33_23185</name>
</gene>
<accession>A0A6A4KQ97</accession>
<dbReference type="AlphaFoldDB" id="A0A6A4KQ97"/>
<proteinExistence type="predicted"/>
<evidence type="ECO:0000313" key="1">
    <source>
        <dbReference type="EMBL" id="KAE9444918.1"/>
    </source>
</evidence>
<organism evidence="1">
    <name type="scientific">Rhododendron williamsianum</name>
    <dbReference type="NCBI Taxonomy" id="262921"/>
    <lineage>
        <taxon>Eukaryota</taxon>
        <taxon>Viridiplantae</taxon>
        <taxon>Streptophyta</taxon>
        <taxon>Embryophyta</taxon>
        <taxon>Tracheophyta</taxon>
        <taxon>Spermatophyta</taxon>
        <taxon>Magnoliopsida</taxon>
        <taxon>eudicotyledons</taxon>
        <taxon>Gunneridae</taxon>
        <taxon>Pentapetalae</taxon>
        <taxon>asterids</taxon>
        <taxon>Ericales</taxon>
        <taxon>Ericaceae</taxon>
        <taxon>Ericoideae</taxon>
        <taxon>Rhodoreae</taxon>
        <taxon>Rhododendron</taxon>
    </lineage>
</organism>
<feature type="non-terminal residue" evidence="1">
    <location>
        <position position="1"/>
    </location>
</feature>
<protein>
    <submittedName>
        <fullName evidence="1">Uncharacterized protein</fullName>
    </submittedName>
</protein>
<sequence length="175" mass="19736">MESPYSICAFDIEKESFQGFSTVPGLCRGSYCKSLGLLEGRLCVCDNSSDSDLVIWVMKEYGVSESWTKEIVIRKESDLACLLYDVVTPIKVWRNGDILMIWRDDFLYSYSPQSNTLEEVVVPRDSARIVDRHITYEMMLHVASFCSLKDLTTEEVHVLKGMSKLALAAGGALEE</sequence>
<reference evidence="1" key="1">
    <citation type="journal article" date="2019" name="Genome Biol. Evol.">
        <title>The Rhododendron genome and chromosomal organization provide insight into shared whole-genome duplications across the heath family (Ericaceae).</title>
        <authorList>
            <person name="Soza V.L."/>
            <person name="Lindsley D."/>
            <person name="Waalkes A."/>
            <person name="Ramage E."/>
            <person name="Patwardhan R.P."/>
            <person name="Burton J.N."/>
            <person name="Adey A."/>
            <person name="Kumar A."/>
            <person name="Qiu R."/>
            <person name="Shendure J."/>
            <person name="Hall B."/>
        </authorList>
    </citation>
    <scope>NUCLEOTIDE SEQUENCE</scope>
    <source>
        <strain evidence="1">RSF 1966-606</strain>
    </source>
</reference>
<comment type="caution">
    <text evidence="1">The sequence shown here is derived from an EMBL/GenBank/DDBJ whole genome shotgun (WGS) entry which is preliminary data.</text>
</comment>
<dbReference type="EMBL" id="QEFC01004929">
    <property type="protein sequence ID" value="KAE9444918.1"/>
    <property type="molecule type" value="Genomic_DNA"/>
</dbReference>